<evidence type="ECO:0000313" key="2">
    <source>
        <dbReference type="EMBL" id="MPC21364.1"/>
    </source>
</evidence>
<evidence type="ECO:0000256" key="1">
    <source>
        <dbReference type="SAM" id="MobiDB-lite"/>
    </source>
</evidence>
<sequence>MRTPRPGVVASLSTHKRQDSVTSKSVTYTNTDRIVYANTGRRGASDKCLGFEGPLIMHTNGRDAFVEPRPTRPRSRWCHACTEATHFRK</sequence>
<gene>
    <name evidence="2" type="ORF">E2C01_014347</name>
</gene>
<organism evidence="2 3">
    <name type="scientific">Portunus trituberculatus</name>
    <name type="common">Swimming crab</name>
    <name type="synonym">Neptunus trituberculatus</name>
    <dbReference type="NCBI Taxonomy" id="210409"/>
    <lineage>
        <taxon>Eukaryota</taxon>
        <taxon>Metazoa</taxon>
        <taxon>Ecdysozoa</taxon>
        <taxon>Arthropoda</taxon>
        <taxon>Crustacea</taxon>
        <taxon>Multicrustacea</taxon>
        <taxon>Malacostraca</taxon>
        <taxon>Eumalacostraca</taxon>
        <taxon>Eucarida</taxon>
        <taxon>Decapoda</taxon>
        <taxon>Pleocyemata</taxon>
        <taxon>Brachyura</taxon>
        <taxon>Eubrachyura</taxon>
        <taxon>Portunoidea</taxon>
        <taxon>Portunidae</taxon>
        <taxon>Portuninae</taxon>
        <taxon>Portunus</taxon>
    </lineage>
</organism>
<accession>A0A5B7DJT3</accession>
<proteinExistence type="predicted"/>
<feature type="region of interest" description="Disordered" evidence="1">
    <location>
        <begin position="1"/>
        <end position="24"/>
    </location>
</feature>
<keyword evidence="3" id="KW-1185">Reference proteome</keyword>
<comment type="caution">
    <text evidence="2">The sequence shown here is derived from an EMBL/GenBank/DDBJ whole genome shotgun (WGS) entry which is preliminary data.</text>
</comment>
<reference evidence="2 3" key="1">
    <citation type="submission" date="2019-05" db="EMBL/GenBank/DDBJ databases">
        <title>Another draft genome of Portunus trituberculatus and its Hox gene families provides insights of decapod evolution.</title>
        <authorList>
            <person name="Jeong J.-H."/>
            <person name="Song I."/>
            <person name="Kim S."/>
            <person name="Choi T."/>
            <person name="Kim D."/>
            <person name="Ryu S."/>
            <person name="Kim W."/>
        </authorList>
    </citation>
    <scope>NUCLEOTIDE SEQUENCE [LARGE SCALE GENOMIC DNA]</scope>
    <source>
        <tissue evidence="2">Muscle</tissue>
    </source>
</reference>
<name>A0A5B7DJT3_PORTR</name>
<protein>
    <submittedName>
        <fullName evidence="2">Uncharacterized protein</fullName>
    </submittedName>
</protein>
<evidence type="ECO:0000313" key="3">
    <source>
        <dbReference type="Proteomes" id="UP000324222"/>
    </source>
</evidence>
<dbReference type="EMBL" id="VSRR010000967">
    <property type="protein sequence ID" value="MPC21364.1"/>
    <property type="molecule type" value="Genomic_DNA"/>
</dbReference>
<dbReference type="AlphaFoldDB" id="A0A5B7DJT3"/>
<dbReference type="Proteomes" id="UP000324222">
    <property type="component" value="Unassembled WGS sequence"/>
</dbReference>